<dbReference type="SUPFAM" id="SSF53901">
    <property type="entry name" value="Thiolase-like"/>
    <property type="match status" value="1"/>
</dbReference>
<dbReference type="FunFam" id="3.40.47.10:FF:000019">
    <property type="entry name" value="Polyketide synthase type I"/>
    <property type="match status" value="1"/>
</dbReference>
<feature type="domain" description="Carrier" evidence="8">
    <location>
        <begin position="949"/>
        <end position="1024"/>
    </location>
</feature>
<dbReference type="PROSITE" id="PS00606">
    <property type="entry name" value="KS3_1"/>
    <property type="match status" value="1"/>
</dbReference>
<proteinExistence type="predicted"/>
<dbReference type="SUPFAM" id="SSF47336">
    <property type="entry name" value="ACP-like"/>
    <property type="match status" value="1"/>
</dbReference>
<keyword evidence="6" id="KW-0012">Acyltransferase</keyword>
<dbReference type="SMART" id="SM00825">
    <property type="entry name" value="PKS_KS"/>
    <property type="match status" value="1"/>
</dbReference>
<dbReference type="InterPro" id="IPR016039">
    <property type="entry name" value="Thiolase-like"/>
</dbReference>
<dbReference type="InterPro" id="IPR020806">
    <property type="entry name" value="PKS_PP-bd"/>
</dbReference>
<dbReference type="PROSITE" id="PS52004">
    <property type="entry name" value="KS3_2"/>
    <property type="match status" value="1"/>
</dbReference>
<dbReference type="GO" id="GO:0004312">
    <property type="term" value="F:fatty acid synthase activity"/>
    <property type="evidence" value="ECO:0007669"/>
    <property type="project" value="TreeGrafter"/>
</dbReference>
<reference evidence="10 11" key="1">
    <citation type="submission" date="2020-08" db="EMBL/GenBank/DDBJ databases">
        <title>Sequencing the genomes of 1000 actinobacteria strains.</title>
        <authorList>
            <person name="Klenk H.-P."/>
        </authorList>
    </citation>
    <scope>NUCLEOTIDE SEQUENCE [LARGE SCALE GENOMIC DNA]</scope>
    <source>
        <strain evidence="10 11">DSM 45084</strain>
    </source>
</reference>
<dbReference type="InterPro" id="IPR006162">
    <property type="entry name" value="Ppantetheine_attach_site"/>
</dbReference>
<dbReference type="InterPro" id="IPR036736">
    <property type="entry name" value="ACP-like_sf"/>
</dbReference>
<dbReference type="SUPFAM" id="SSF55048">
    <property type="entry name" value="Probable ACP-binding domain of malonyl-CoA ACP transacylase"/>
    <property type="match status" value="1"/>
</dbReference>
<dbReference type="Pfam" id="PF00109">
    <property type="entry name" value="ketoacyl-synt"/>
    <property type="match status" value="1"/>
</dbReference>
<dbReference type="GO" id="GO:0004315">
    <property type="term" value="F:3-oxoacyl-[acyl-carrier-protein] synthase activity"/>
    <property type="evidence" value="ECO:0007669"/>
    <property type="project" value="InterPro"/>
</dbReference>
<dbReference type="GO" id="GO:0006633">
    <property type="term" value="P:fatty acid biosynthetic process"/>
    <property type="evidence" value="ECO:0007669"/>
    <property type="project" value="InterPro"/>
</dbReference>
<dbReference type="Pfam" id="PF00550">
    <property type="entry name" value="PP-binding"/>
    <property type="match status" value="1"/>
</dbReference>
<dbReference type="Pfam" id="PF00698">
    <property type="entry name" value="Acyl_transf_1"/>
    <property type="match status" value="1"/>
</dbReference>
<evidence type="ECO:0000256" key="7">
    <source>
        <dbReference type="SAM" id="MobiDB-lite"/>
    </source>
</evidence>
<keyword evidence="11" id="KW-1185">Reference proteome</keyword>
<dbReference type="SMART" id="SM01294">
    <property type="entry name" value="PKS_PP_betabranch"/>
    <property type="match status" value="1"/>
</dbReference>
<evidence type="ECO:0000256" key="4">
    <source>
        <dbReference type="ARBA" id="ARBA00022737"/>
    </source>
</evidence>
<keyword evidence="4" id="KW-0677">Repeat</keyword>
<dbReference type="InterPro" id="IPR009081">
    <property type="entry name" value="PP-bd_ACP"/>
</dbReference>
<dbReference type="PANTHER" id="PTHR43775">
    <property type="entry name" value="FATTY ACID SYNTHASE"/>
    <property type="match status" value="1"/>
</dbReference>
<dbReference type="InterPro" id="IPR016035">
    <property type="entry name" value="Acyl_Trfase/lysoPLipase"/>
</dbReference>
<evidence type="ECO:0000259" key="9">
    <source>
        <dbReference type="PROSITE" id="PS52004"/>
    </source>
</evidence>
<dbReference type="AlphaFoldDB" id="A0A7W7T617"/>
<dbReference type="PROSITE" id="PS00012">
    <property type="entry name" value="PHOSPHOPANTETHEINE"/>
    <property type="match status" value="1"/>
</dbReference>
<gene>
    <name evidence="10" type="ORF">F4559_004588</name>
</gene>
<dbReference type="SMART" id="SM00827">
    <property type="entry name" value="PKS_AT"/>
    <property type="match status" value="1"/>
</dbReference>
<evidence type="ECO:0000256" key="6">
    <source>
        <dbReference type="ARBA" id="ARBA00023315"/>
    </source>
</evidence>
<dbReference type="CDD" id="cd00833">
    <property type="entry name" value="PKS"/>
    <property type="match status" value="1"/>
</dbReference>
<dbReference type="SUPFAM" id="SSF52151">
    <property type="entry name" value="FabD/lysophospholipase-like"/>
    <property type="match status" value="1"/>
</dbReference>
<evidence type="ECO:0000256" key="2">
    <source>
        <dbReference type="ARBA" id="ARBA00022553"/>
    </source>
</evidence>
<dbReference type="FunFam" id="1.10.1200.10:FF:000007">
    <property type="entry name" value="Probable polyketide synthase pks17"/>
    <property type="match status" value="1"/>
</dbReference>
<evidence type="ECO:0000313" key="10">
    <source>
        <dbReference type="EMBL" id="MBB4967229.1"/>
    </source>
</evidence>
<sequence>MHVADEDGPRPAPVDDHEPIAVLGTACRFPGGVRAPGDLLRLAVDGVDAVSDFPANRGWPDLHDPDPEAVGRTYVRHGGFLHDADQFDPGFFGMSPREALATDPQQRLLLETSWEALEHARLLPETLRGTRTGVFTGVMYGDYGSRARLPLDGVEGYLFAGSSGGMAAGRVAYTFGFEGPALTVDTACSSSLVAVHLAMGALRRGECDWALAGGVTVMATPAPFTGFSRQRGLAPDGRCKPFSADADGTCWSEGAGLVLLARLSDARRRGHRVLAVLRGSAVNSDGASNGLTAPRGPAQERLIRSALADARLDAADVDYVEAHGTGTPLGDLVEARALQATYGRAGTVLVGSVKSNIGHTQAAAGVAGLIKVVEAVRAGVLPRTLRTTPLAPHVDWDAGGVTPLTADRVWPETGRPRRAGVSSFGYGGTNAHVVVEQAEEPRRGAIPPQTSRSPDPARARADRWTPLTDAFAAWVGVPRAECEPGPAVPCASKEEQGGWSHEPVVPWVFSGKTADAVRAQAKAAADVEGSAVDVAWSLATTRTAFGRRAVVVGAGRGELARGLGDLVVEEAAPGRVAFLFTGGGAQRVGMARELRAFPAFARAFDEVCDAFDGHLARPLRDALDGEVHRIDFTLAALFAFEVAVVRLFESWGVRPDLVVGHSIGEFAAGHVAGIFPLADAVRMVAARGRLMHAVSAGGAMLAVEATEDEVVPTLRGRVAVAAVNGPRSVVVSGDEDAVVAVGVLWAKRGRATKRLAVSCASHSPHMDSVVEGLRPVAARTAFQPPRVTMVSTVTGRPDAPVATAEYWAVQVRRPVRFLDAVRTAERLGATTMVEVGPDGVLTALAAAGVDRAVPIAAVRSGGDERRSVVTALGRLHARGVPVDWPAFFAGSGARVVDLPTYPFQRRRFWLESAGADPVTTAVEVPVVADREPVSLADRLGDLGPTERRAVTLEVVRAQAATVLGFGDPGAVEEHRSFRELGFDSLTSVELRNRLSALCGSRLPATAVFDHPTPAALTDHLLGAVLPSRVAAELDRLERVIGDVSEADAAEIANRLRTLLARLPAARGDVAMFDLFDHARGWSCPT</sequence>
<dbReference type="Pfam" id="PF02801">
    <property type="entry name" value="Ketoacyl-synt_C"/>
    <property type="match status" value="1"/>
</dbReference>
<evidence type="ECO:0000256" key="3">
    <source>
        <dbReference type="ARBA" id="ARBA00022679"/>
    </source>
</evidence>
<feature type="domain" description="Ketosynthase family 3 (KS3)" evidence="9">
    <location>
        <begin position="17"/>
        <end position="437"/>
    </location>
</feature>
<dbReference type="InterPro" id="IPR001227">
    <property type="entry name" value="Ac_transferase_dom_sf"/>
</dbReference>
<dbReference type="EMBL" id="JACHJS010000001">
    <property type="protein sequence ID" value="MBB4967229.1"/>
    <property type="molecule type" value="Genomic_DNA"/>
</dbReference>
<evidence type="ECO:0000313" key="11">
    <source>
        <dbReference type="Proteomes" id="UP000542674"/>
    </source>
</evidence>
<dbReference type="Gene3D" id="1.10.1200.10">
    <property type="entry name" value="ACP-like"/>
    <property type="match status" value="1"/>
</dbReference>
<dbReference type="Gene3D" id="3.40.366.10">
    <property type="entry name" value="Malonyl-Coenzyme A Acyl Carrier Protein, domain 2"/>
    <property type="match status" value="1"/>
</dbReference>
<dbReference type="PROSITE" id="PS50075">
    <property type="entry name" value="CARRIER"/>
    <property type="match status" value="1"/>
</dbReference>
<dbReference type="InterPro" id="IPR020841">
    <property type="entry name" value="PKS_Beta-ketoAc_synthase_dom"/>
</dbReference>
<keyword evidence="1" id="KW-0596">Phosphopantetheine</keyword>
<feature type="region of interest" description="Disordered" evidence="7">
    <location>
        <begin position="439"/>
        <end position="459"/>
    </location>
</feature>
<keyword evidence="3 10" id="KW-0808">Transferase</keyword>
<dbReference type="Gene3D" id="3.30.70.3290">
    <property type="match status" value="2"/>
</dbReference>
<dbReference type="SMART" id="SM00823">
    <property type="entry name" value="PKS_PP"/>
    <property type="match status" value="1"/>
</dbReference>
<dbReference type="InterPro" id="IPR014043">
    <property type="entry name" value="Acyl_transferase_dom"/>
</dbReference>
<evidence type="ECO:0000256" key="5">
    <source>
        <dbReference type="ARBA" id="ARBA00023268"/>
    </source>
</evidence>
<dbReference type="InterPro" id="IPR014030">
    <property type="entry name" value="Ketoacyl_synth_N"/>
</dbReference>
<dbReference type="InterPro" id="IPR050091">
    <property type="entry name" value="PKS_NRPS_Biosynth_Enz"/>
</dbReference>
<keyword evidence="2" id="KW-0597">Phosphoprotein</keyword>
<dbReference type="InterPro" id="IPR018201">
    <property type="entry name" value="Ketoacyl_synth_AS"/>
</dbReference>
<keyword evidence="5" id="KW-0511">Multifunctional enzyme</keyword>
<accession>A0A7W7T617</accession>
<evidence type="ECO:0000256" key="1">
    <source>
        <dbReference type="ARBA" id="ARBA00022450"/>
    </source>
</evidence>
<dbReference type="InterPro" id="IPR016036">
    <property type="entry name" value="Malonyl_transacylase_ACP-bd"/>
</dbReference>
<dbReference type="PANTHER" id="PTHR43775:SF51">
    <property type="entry name" value="INACTIVE PHENOLPHTHIOCEROL SYNTHESIS POLYKETIDE SYNTHASE TYPE I PKS1-RELATED"/>
    <property type="match status" value="1"/>
</dbReference>
<name>A0A7W7T617_9PSEU</name>
<dbReference type="Proteomes" id="UP000542674">
    <property type="component" value="Unassembled WGS sequence"/>
</dbReference>
<comment type="caution">
    <text evidence="10">The sequence shown here is derived from an EMBL/GenBank/DDBJ whole genome shotgun (WGS) entry which is preliminary data.</text>
</comment>
<dbReference type="GO" id="GO:0031177">
    <property type="term" value="F:phosphopantetheine binding"/>
    <property type="evidence" value="ECO:0007669"/>
    <property type="project" value="InterPro"/>
</dbReference>
<protein>
    <submittedName>
        <fullName evidence="10">Acyl transferase domain-containing protein</fullName>
    </submittedName>
</protein>
<evidence type="ECO:0000259" key="8">
    <source>
        <dbReference type="PROSITE" id="PS50075"/>
    </source>
</evidence>
<organism evidence="10 11">
    <name type="scientific">Saccharothrix violaceirubra</name>
    <dbReference type="NCBI Taxonomy" id="413306"/>
    <lineage>
        <taxon>Bacteria</taxon>
        <taxon>Bacillati</taxon>
        <taxon>Actinomycetota</taxon>
        <taxon>Actinomycetes</taxon>
        <taxon>Pseudonocardiales</taxon>
        <taxon>Pseudonocardiaceae</taxon>
        <taxon>Saccharothrix</taxon>
    </lineage>
</organism>
<dbReference type="Gene3D" id="3.40.47.10">
    <property type="match status" value="1"/>
</dbReference>
<dbReference type="InterPro" id="IPR014031">
    <property type="entry name" value="Ketoacyl_synth_C"/>
</dbReference>